<evidence type="ECO:0000313" key="5">
    <source>
        <dbReference type="Proteomes" id="UP000019335"/>
    </source>
</evidence>
<protein>
    <recommendedName>
        <fullName evidence="3">SMCHD1 ribosomal S5 domain-containing protein</fullName>
    </recommendedName>
</protein>
<dbReference type="EMBL" id="AZIL01001173">
    <property type="protein sequence ID" value="EWM24681.1"/>
    <property type="molecule type" value="Genomic_DNA"/>
</dbReference>
<dbReference type="PANTHER" id="PTHR22640:SF2">
    <property type="entry name" value="STRUCTURAL MAINTENANCE OF CHROMOSOMES FLEXIBLE HINGE DOMAIN-CONTAINING PROTEIN 1"/>
    <property type="match status" value="1"/>
</dbReference>
<feature type="region of interest" description="Disordered" evidence="2">
    <location>
        <begin position="266"/>
        <end position="294"/>
    </location>
</feature>
<feature type="region of interest" description="Disordered" evidence="2">
    <location>
        <begin position="867"/>
        <end position="887"/>
    </location>
</feature>
<dbReference type="Pfam" id="PF22899">
    <property type="entry name" value="SMCHD1_S5"/>
    <property type="match status" value="1"/>
</dbReference>
<dbReference type="Proteomes" id="UP000019335">
    <property type="component" value="Chromosome 13"/>
</dbReference>
<dbReference type="InterPro" id="IPR055109">
    <property type="entry name" value="SMCHD1_S5"/>
</dbReference>
<name>W7TVP8_9STRA</name>
<evidence type="ECO:0000259" key="3">
    <source>
        <dbReference type="Pfam" id="PF22899"/>
    </source>
</evidence>
<keyword evidence="1" id="KW-0175">Coiled coil</keyword>
<proteinExistence type="predicted"/>
<comment type="caution">
    <text evidence="4">The sequence shown here is derived from an EMBL/GenBank/DDBJ whole genome shotgun (WGS) entry which is preliminary data.</text>
</comment>
<evidence type="ECO:0000256" key="1">
    <source>
        <dbReference type="SAM" id="Coils"/>
    </source>
</evidence>
<organism evidence="4 5">
    <name type="scientific">Nannochloropsis gaditana</name>
    <dbReference type="NCBI Taxonomy" id="72520"/>
    <lineage>
        <taxon>Eukaryota</taxon>
        <taxon>Sar</taxon>
        <taxon>Stramenopiles</taxon>
        <taxon>Ochrophyta</taxon>
        <taxon>Eustigmatophyceae</taxon>
        <taxon>Eustigmatales</taxon>
        <taxon>Monodopsidaceae</taxon>
        <taxon>Nannochloropsis</taxon>
    </lineage>
</organism>
<gene>
    <name evidence="4" type="ORF">Naga_100123g10</name>
</gene>
<feature type="compositionally biased region" description="Acidic residues" evidence="2">
    <location>
        <begin position="867"/>
        <end position="878"/>
    </location>
</feature>
<dbReference type="InterPro" id="IPR038892">
    <property type="entry name" value="SMCHD1"/>
</dbReference>
<evidence type="ECO:0000256" key="2">
    <source>
        <dbReference type="SAM" id="MobiDB-lite"/>
    </source>
</evidence>
<feature type="domain" description="SMCHD1 ribosomal S5" evidence="3">
    <location>
        <begin position="26"/>
        <end position="212"/>
    </location>
</feature>
<dbReference type="GO" id="GO:0006302">
    <property type="term" value="P:double-strand break repair"/>
    <property type="evidence" value="ECO:0007669"/>
    <property type="project" value="InterPro"/>
</dbReference>
<accession>W7TVP8</accession>
<keyword evidence="5" id="KW-1185">Reference proteome</keyword>
<dbReference type="OrthoDB" id="10036779at2759"/>
<feature type="coiled-coil region" evidence="1">
    <location>
        <begin position="1890"/>
        <end position="1917"/>
    </location>
</feature>
<dbReference type="PANTHER" id="PTHR22640">
    <property type="entry name" value="STRUCTURAL MAINTENANCE OF CHROMOSOMES FLEXIBLE HINGE DOMAIN-CONTAINING PROTEIN 1"/>
    <property type="match status" value="1"/>
</dbReference>
<evidence type="ECO:0000313" key="4">
    <source>
        <dbReference type="EMBL" id="EWM24681.1"/>
    </source>
</evidence>
<sequence length="1921" mass="214116">MSLAYFRESSSRVVRTLLKDEVLKQCLEGRYWEESARENVFSASFQVDDPRFVPDEDRCSLQPQQKVDVDMLARYYPYSAYAERRPKYADRYSMAADLAPEERGTGGGEPLVDVRWMARRLPNARYQRLYFFPAERRTAANKAELEMCGKQWRERVHVTLFIKKWDFAVSNNKLNVQGDFGDLLKNPRRCISTEPRDLPAKFLEWVQHCHKKYDRENVMEAPYAPGQLPPEASKRPGVLYFQRVRFGSNENSTWRKDEVVWIPVGENSPRSSATRAGRGGAKRGRGRNGRSPSLALTRGGTAAALEGYVVRISHFEVDEGDDLHMATTARAYYTRLPPDVFGAACAGWESVSSLDPRACKLQAEEVAALEKEVRSRLAHGIDVYSWDGSNPESKQKMPQSVEWVAGDSEGALQYGNLLVMVRDQRGLALSEHIAIIKGMYSARLKMTRKGEGGSHAVEVVARTESKTIDVDGPCYAFQLPRPLSSGRYLLDFSVSGSLPSCASVEADAFHVLITEEPPGEPTEAELTGLRPGSRSVCLSFSEEMPLPAFSVVFKDPRQRPTWASQVILSLCLKNENFGLEYRGKAGVLAQGRASPGAVSSSSPSTDDAVATIQKDTRNTEAMARNSSASVTVHFTMEAGAVEKGLCFEAGDWVLIPDLGRSPLLGAEFPDTLTEAITLTVIEAGEKMVDQRFERELVIEPGLPVSLQLVEPVLAGNARETTPETAIKVASDAQALPALRFKVLDLGGNVTAPDRGQRWTAVVEMEEEGVRLIEPSSRRGDSGWKISPSGELLLDRVSLEVDFRPQDKGKRLVVLEVIGMAGDETFVASPVHVLVEAQRDVPRRAWLELRGEGLVKGPVMDSSIVQAGEEEEVQDEDDKEGGNVASRGDAVVHVKPERRTKMSMPAGESTLSPRVVVADILGEAIDSAKVHLRLLATCSSWARSETVQDSGELPGIPGPTDKVVKLQVQVFHAKQNDVGACSATRPAYIFEAEIHPLPGKPDHVSFSRDLASDVRCGEAFNRQTSSIQCRDRFKNFVHITPSRGLPCPTVQWLSNDRNSPLKQEPQGCLRTVLGEDGAFHLPATVTLCGKAKDIKLRVVAPGFTPMKSVLKLLPGAVCTLKLMAPQHGVKELAEQPSISLCRGEKLESLAVAFFDQGGNRVNPPSEAILNLFWANAVPSEHASRRLSRSSTLHLKPEHMISSVRISREHQTGDPDNFIDPQPLALPTLVYDECRERTLRVELKAPSESRTGGKVICAGDMFIKSYRVNRVVRLRVVTGEATPLALSESEKGSDPSTSPTISKQLLMLKLKEQWDVNTGPPALGIFLETEDGEAAQKLNFSADSGAFKVQVVRPGTARVQRLGWYRDIRVEEGVLERQNGKRLFVLRNSPGVSMDEPGAFQIKVTYVEQRKHIKAVTPDKDWKLEESVRISVRHNRAVSLRPENGTLEAMALSASNNRDNALARVVLERACIYPVDNRGKSTWHGAAMTVSLVQAPPRPPDSPQDGVGPSLSGGHIITQPEQDAQTGLTKYVVPEISLESDVGTRSGKYRLKFDVPGLKPYFKTVNFTTDVERQQKVQRLNQELNPLLQEMLAWKHKIKKTEEKLHKLNKRIHEEFQYLQEQAGLFPETVKKAMPTSQQLEEAKVRLENDLRALRSQEITPLRRREGHLVPAVLSQGFKEVVAVGLVADRRLAEMLSWYATPRNMKAVICQTNADYKRIRLLQSDVTVYSLQDTEEYWSKSRTKEQILKDKCLPLQPVDPKFNFRCHAVNAIILRDEDEHLRMSVFWSMFSNTIILETEDDALAYREYCKRRGIRRPTILCYTDGRRLRGSGPLDGSDCFRPSDAQRLEFVFGGQDPLETDAFKKQVIAVEKVEQLLQLLTEKNMYQDMIQEGRQDNRVQKLQDRVVDLENELEKFVGNLAGH</sequence>
<reference evidence="4 5" key="1">
    <citation type="journal article" date="2014" name="Mol. Plant">
        <title>Chromosome Scale Genome Assembly and Transcriptome Profiling of Nannochloropsis gaditana in Nitrogen Depletion.</title>
        <authorList>
            <person name="Corteggiani Carpinelli E."/>
            <person name="Telatin A."/>
            <person name="Vitulo N."/>
            <person name="Forcato C."/>
            <person name="D'Angelo M."/>
            <person name="Schiavon R."/>
            <person name="Vezzi A."/>
            <person name="Giacometti G.M."/>
            <person name="Morosinotto T."/>
            <person name="Valle G."/>
        </authorList>
    </citation>
    <scope>NUCLEOTIDE SEQUENCE [LARGE SCALE GENOMIC DNA]</scope>
    <source>
        <strain evidence="4 5">B-31</strain>
    </source>
</reference>